<keyword evidence="1" id="KW-0472">Membrane</keyword>
<feature type="transmembrane region" description="Helical" evidence="1">
    <location>
        <begin position="53"/>
        <end position="70"/>
    </location>
</feature>
<dbReference type="Proteomes" id="UP001152130">
    <property type="component" value="Unassembled WGS sequence"/>
</dbReference>
<sequence length="180" mass="19999">MPSNLIEAGHQDPGLEVVQAQVFKYLTSDNGTALRTIPAPSFVGTPEIRGTMTILWSCIITLIACLYTALHLNVPGDTRALPMLREKFKWVIIGLVAPEIVLYLASSQFLEARHLSKELTRLWRQQHQPDGAVGVMPGGSDEQPNKEVLEMFPEFLQSMSDFVRSLASTLDMDSSSLWVD</sequence>
<dbReference type="EMBL" id="JAPDHF010000025">
    <property type="protein sequence ID" value="KAJ4003987.1"/>
    <property type="molecule type" value="Genomic_DNA"/>
</dbReference>
<evidence type="ECO:0000313" key="3">
    <source>
        <dbReference type="Proteomes" id="UP001152130"/>
    </source>
</evidence>
<dbReference type="AlphaFoldDB" id="A0A9W8PEC5"/>
<keyword evidence="1" id="KW-1133">Transmembrane helix</keyword>
<name>A0A9W8PEC5_9HYPO</name>
<evidence type="ECO:0000313" key="2">
    <source>
        <dbReference type="EMBL" id="KAJ4003987.1"/>
    </source>
</evidence>
<protein>
    <submittedName>
        <fullName evidence="2">Uncharacterized protein</fullName>
    </submittedName>
</protein>
<evidence type="ECO:0000256" key="1">
    <source>
        <dbReference type="SAM" id="Phobius"/>
    </source>
</evidence>
<dbReference type="PANTHER" id="PTHR35043">
    <property type="entry name" value="TRANSCRIPTION FACTOR DOMAIN-CONTAINING PROTEIN"/>
    <property type="match status" value="1"/>
</dbReference>
<comment type="caution">
    <text evidence="2">The sequence shown here is derived from an EMBL/GenBank/DDBJ whole genome shotgun (WGS) entry which is preliminary data.</text>
</comment>
<feature type="transmembrane region" description="Helical" evidence="1">
    <location>
        <begin position="90"/>
        <end position="110"/>
    </location>
</feature>
<gene>
    <name evidence="2" type="ORF">NW766_011843</name>
</gene>
<proteinExistence type="predicted"/>
<organism evidence="2 3">
    <name type="scientific">Fusarium irregulare</name>
    <dbReference type="NCBI Taxonomy" id="2494466"/>
    <lineage>
        <taxon>Eukaryota</taxon>
        <taxon>Fungi</taxon>
        <taxon>Dikarya</taxon>
        <taxon>Ascomycota</taxon>
        <taxon>Pezizomycotina</taxon>
        <taxon>Sordariomycetes</taxon>
        <taxon>Hypocreomycetidae</taxon>
        <taxon>Hypocreales</taxon>
        <taxon>Nectriaceae</taxon>
        <taxon>Fusarium</taxon>
        <taxon>Fusarium incarnatum-equiseti species complex</taxon>
    </lineage>
</organism>
<dbReference type="PANTHER" id="PTHR35043:SF7">
    <property type="entry name" value="TRANSCRIPTION FACTOR DOMAIN-CONTAINING PROTEIN"/>
    <property type="match status" value="1"/>
</dbReference>
<accession>A0A9W8PEC5</accession>
<keyword evidence="3" id="KW-1185">Reference proteome</keyword>
<reference evidence="2" key="1">
    <citation type="submission" date="2022-10" db="EMBL/GenBank/DDBJ databases">
        <title>Fusarium specimens isolated from Avocado Roots.</title>
        <authorList>
            <person name="Stajich J."/>
            <person name="Roper C."/>
            <person name="Heimlech-Rivalta G."/>
        </authorList>
    </citation>
    <scope>NUCLEOTIDE SEQUENCE</scope>
    <source>
        <strain evidence="2">CF00143</strain>
    </source>
</reference>
<keyword evidence="1" id="KW-0812">Transmembrane</keyword>